<feature type="compositionally biased region" description="Basic and acidic residues" evidence="1">
    <location>
        <begin position="10"/>
        <end position="22"/>
    </location>
</feature>
<evidence type="ECO:0000313" key="2">
    <source>
        <dbReference type="EMBL" id="CAB3381970.1"/>
    </source>
</evidence>
<protein>
    <submittedName>
        <fullName evidence="2">Uncharacterized protein</fullName>
    </submittedName>
</protein>
<feature type="region of interest" description="Disordered" evidence="1">
    <location>
        <begin position="1"/>
        <end position="22"/>
    </location>
</feature>
<dbReference type="Proteomes" id="UP000494165">
    <property type="component" value="Unassembled WGS sequence"/>
</dbReference>
<keyword evidence="3" id="KW-1185">Reference proteome</keyword>
<accession>A0A8S1DI03</accession>
<dbReference type="AlphaFoldDB" id="A0A8S1DI03"/>
<dbReference type="EMBL" id="CADEPI010000254">
    <property type="protein sequence ID" value="CAB3381970.1"/>
    <property type="molecule type" value="Genomic_DNA"/>
</dbReference>
<sequence>MQASTSGGKGDIDKNGQDEDEE</sequence>
<organism evidence="2 3">
    <name type="scientific">Cloeon dipterum</name>
    <dbReference type="NCBI Taxonomy" id="197152"/>
    <lineage>
        <taxon>Eukaryota</taxon>
        <taxon>Metazoa</taxon>
        <taxon>Ecdysozoa</taxon>
        <taxon>Arthropoda</taxon>
        <taxon>Hexapoda</taxon>
        <taxon>Insecta</taxon>
        <taxon>Pterygota</taxon>
        <taxon>Palaeoptera</taxon>
        <taxon>Ephemeroptera</taxon>
        <taxon>Pisciforma</taxon>
        <taxon>Baetidae</taxon>
        <taxon>Cloeon</taxon>
    </lineage>
</organism>
<evidence type="ECO:0000256" key="1">
    <source>
        <dbReference type="SAM" id="MobiDB-lite"/>
    </source>
</evidence>
<reference evidence="2 3" key="1">
    <citation type="submission" date="2020-04" db="EMBL/GenBank/DDBJ databases">
        <authorList>
            <person name="Alioto T."/>
            <person name="Alioto T."/>
            <person name="Gomez Garrido J."/>
        </authorList>
    </citation>
    <scope>NUCLEOTIDE SEQUENCE [LARGE SCALE GENOMIC DNA]</scope>
</reference>
<comment type="caution">
    <text evidence="2">The sequence shown here is derived from an EMBL/GenBank/DDBJ whole genome shotgun (WGS) entry which is preliminary data.</text>
</comment>
<proteinExistence type="predicted"/>
<name>A0A8S1DI03_9INSE</name>
<evidence type="ECO:0000313" key="3">
    <source>
        <dbReference type="Proteomes" id="UP000494165"/>
    </source>
</evidence>
<gene>
    <name evidence="2" type="ORF">CLODIP_2_CD01067</name>
</gene>
<feature type="non-terminal residue" evidence="2">
    <location>
        <position position="22"/>
    </location>
</feature>